<dbReference type="GeneID" id="70250003"/>
<dbReference type="RefSeq" id="XP_046078640.1">
    <property type="nucleotide sequence ID" value="XM_046219716.1"/>
</dbReference>
<comment type="caution">
    <text evidence="2">The sequence shown here is derived from an EMBL/GenBank/DDBJ whole genome shotgun (WGS) entry which is preliminary data.</text>
</comment>
<reference evidence="2" key="1">
    <citation type="submission" date="2021-12" db="EMBL/GenBank/DDBJ databases">
        <title>Convergent genome expansion in fungi linked to evolution of root-endophyte symbiosis.</title>
        <authorList>
            <consortium name="DOE Joint Genome Institute"/>
            <person name="Ke Y.-H."/>
            <person name="Bonito G."/>
            <person name="Liao H.-L."/>
            <person name="Looney B."/>
            <person name="Rojas-Flechas A."/>
            <person name="Nash J."/>
            <person name="Hameed K."/>
            <person name="Schadt C."/>
            <person name="Martin F."/>
            <person name="Crous P.W."/>
            <person name="Miettinen O."/>
            <person name="Magnuson J.K."/>
            <person name="Labbe J."/>
            <person name="Jacobson D."/>
            <person name="Doktycz M.J."/>
            <person name="Veneault-Fourrey C."/>
            <person name="Kuo A."/>
            <person name="Mondo S."/>
            <person name="Calhoun S."/>
            <person name="Riley R."/>
            <person name="Ohm R."/>
            <person name="LaButti K."/>
            <person name="Andreopoulos B."/>
            <person name="Pangilinan J."/>
            <person name="Nolan M."/>
            <person name="Tritt A."/>
            <person name="Clum A."/>
            <person name="Lipzen A."/>
            <person name="Daum C."/>
            <person name="Barry K."/>
            <person name="Grigoriev I.V."/>
            <person name="Vilgalys R."/>
        </authorList>
    </citation>
    <scope>NUCLEOTIDE SEQUENCE</scope>
    <source>
        <strain evidence="2">PMI_201</strain>
    </source>
</reference>
<gene>
    <name evidence="2" type="ORF">BGW36DRAFT_422542</name>
</gene>
<dbReference type="AlphaFoldDB" id="A0AAD4L2I4"/>
<keyword evidence="3" id="KW-1185">Reference proteome</keyword>
<name>A0AAD4L2I4_9EURO</name>
<organism evidence="2 3">
    <name type="scientific">Talaromyces proteolyticus</name>
    <dbReference type="NCBI Taxonomy" id="1131652"/>
    <lineage>
        <taxon>Eukaryota</taxon>
        <taxon>Fungi</taxon>
        <taxon>Dikarya</taxon>
        <taxon>Ascomycota</taxon>
        <taxon>Pezizomycotina</taxon>
        <taxon>Eurotiomycetes</taxon>
        <taxon>Eurotiomycetidae</taxon>
        <taxon>Eurotiales</taxon>
        <taxon>Trichocomaceae</taxon>
        <taxon>Talaromyces</taxon>
        <taxon>Talaromyces sect. Bacilispori</taxon>
    </lineage>
</organism>
<dbReference type="Proteomes" id="UP001201262">
    <property type="component" value="Unassembled WGS sequence"/>
</dbReference>
<evidence type="ECO:0008006" key="4">
    <source>
        <dbReference type="Google" id="ProtNLM"/>
    </source>
</evidence>
<protein>
    <recommendedName>
        <fullName evidence="4">Cyanovirin-N domain-containing protein</fullName>
    </recommendedName>
</protein>
<feature type="chain" id="PRO_5042002790" description="Cyanovirin-N domain-containing protein" evidence="1">
    <location>
        <begin position="20"/>
        <end position="120"/>
    </location>
</feature>
<evidence type="ECO:0000313" key="3">
    <source>
        <dbReference type="Proteomes" id="UP001201262"/>
    </source>
</evidence>
<evidence type="ECO:0000313" key="2">
    <source>
        <dbReference type="EMBL" id="KAH8706019.1"/>
    </source>
</evidence>
<evidence type="ECO:0000256" key="1">
    <source>
        <dbReference type="SAM" id="SignalP"/>
    </source>
</evidence>
<keyword evidence="1" id="KW-0732">Signal</keyword>
<sequence length="120" mass="12712">MKVFLLSTVSFVLPALSVAAATAFFETYLEAGCSPAEALTTTSITDLAPCYGLEPWPVASLNLYQTVSCEESKTLKAQIFDNNSCTGDALLTINPVSSQKTCISLDTGSDYVQGVSIQCL</sequence>
<feature type="signal peptide" evidence="1">
    <location>
        <begin position="1"/>
        <end position="19"/>
    </location>
</feature>
<dbReference type="EMBL" id="JAJTJA010000001">
    <property type="protein sequence ID" value="KAH8706019.1"/>
    <property type="molecule type" value="Genomic_DNA"/>
</dbReference>
<proteinExistence type="predicted"/>
<accession>A0AAD4L2I4</accession>